<feature type="compositionally biased region" description="Acidic residues" evidence="5">
    <location>
        <begin position="825"/>
        <end position="845"/>
    </location>
</feature>
<feature type="compositionally biased region" description="Basic and acidic residues" evidence="5">
    <location>
        <begin position="659"/>
        <end position="668"/>
    </location>
</feature>
<keyword evidence="4" id="KW-0539">Nucleus</keyword>
<dbReference type="GO" id="GO:0044611">
    <property type="term" value="C:nuclear pore inner ring"/>
    <property type="evidence" value="ECO:0007669"/>
    <property type="project" value="TreeGrafter"/>
</dbReference>
<organism evidence="8 9">
    <name type="scientific">Anaeramoeba flamelloides</name>
    <dbReference type="NCBI Taxonomy" id="1746091"/>
    <lineage>
        <taxon>Eukaryota</taxon>
        <taxon>Metamonada</taxon>
        <taxon>Anaeramoebidae</taxon>
        <taxon>Anaeramoeba</taxon>
    </lineage>
</organism>
<evidence type="ECO:0000256" key="2">
    <source>
        <dbReference type="ARBA" id="ARBA00007373"/>
    </source>
</evidence>
<feature type="compositionally biased region" description="Basic and acidic residues" evidence="5">
    <location>
        <begin position="804"/>
        <end position="814"/>
    </location>
</feature>
<feature type="compositionally biased region" description="Acidic residues" evidence="5">
    <location>
        <begin position="895"/>
        <end position="911"/>
    </location>
</feature>
<evidence type="ECO:0000313" key="9">
    <source>
        <dbReference type="Proteomes" id="UP001146793"/>
    </source>
</evidence>
<feature type="compositionally biased region" description="Low complexity" evidence="5">
    <location>
        <begin position="1162"/>
        <end position="1171"/>
    </location>
</feature>
<dbReference type="GO" id="GO:0036228">
    <property type="term" value="P:protein localization to nuclear inner membrane"/>
    <property type="evidence" value="ECO:0007669"/>
    <property type="project" value="TreeGrafter"/>
</dbReference>
<feature type="compositionally biased region" description="Basic residues" evidence="5">
    <location>
        <begin position="860"/>
        <end position="873"/>
    </location>
</feature>
<feature type="region of interest" description="Disordered" evidence="5">
    <location>
        <begin position="729"/>
        <end position="932"/>
    </location>
</feature>
<evidence type="ECO:0000256" key="1">
    <source>
        <dbReference type="ARBA" id="ARBA00004123"/>
    </source>
</evidence>
<dbReference type="InterPro" id="IPR042538">
    <property type="entry name" value="Nucleoporin_Nup155_C_3"/>
</dbReference>
<dbReference type="InterPro" id="IPR042537">
    <property type="entry name" value="Nucleoporin_Nup155_C_2"/>
</dbReference>
<proteinExistence type="inferred from homology"/>
<sequence length="1578" mass="185414">MDLKVFQLAKNEVEKILKQDYFDVSSIPLNCTQPQDKKKQQKIKILNTAYHPLNSIGYSETPIRLLFKKRTVPLPKPFIDELSNPNINYQMGLFTELEHCWIIIEKTLLLWDYVKGNFVIYDDLPSRIISIALTKPGAHYETEKEISHFLVLATTRNIYALGVVKEEKRKSLSLLELGLSLKKVENKIQKVFCSDEGRIFIICAGGFLYEMSYQAKNGWFTRKCSLQQLSISGSLISTFYNTMFSGNPNEIANYAIDNERKLIYLLRDDNSIEMFDISTDFKLIARNTALNKHLNALNKYYFQLENKKNEKLSKKQKNQTSNSNEKKYLSRKLVSLSVAPKSLSFAYNETIQMIAVTNLGDRFFFNITSNNNNNNNNNNKNNENTNSNNNIQINKLELILIKPTFQEFRLIDLNKIENQNLTAFKAFTSGPDLFTFTLSKNKQSNTVLVTSMPKITENDYSNLFDEEFCKLTLKGKIFAFEELYQNPDQYQFNDLKKYNEQSLIRNERVSQYHTSYRAFLCLTNRGLHTINKFRPIDIIQKSIINSMGKINDLQIKKCISDFGFEETLSLCLHLFNSIEDTEQAQLFARVFFLFPKNKFHLIHNIRKRSLSLFRWFARFITIYWNKPIFQIESEIKLKKKNPLLNLYLINNLFNKKNEDENGGKKHDDNDDDDQIENENNEENENEFILKNCQLFISFIELNKIINIFQIMKDLLKNNSMYFSLENSWKDQENSTQDDEEIISSSYSSSISYSEDEEGVEDDESEERVVDDDGDDDGDGDGELDDDSDGDSDQQVNKNNKKSKDKSENKNEIKNILKKKQSNTEPEIEIEIEPESESESESESETNIESKKKQKSSQSKSKLKNKSKLNNKNKSKSELGMEREKIIEFESKLETETESESELETESELEPELELKQRSGSNNDISSDLEEELSSEEEEFEEAYLCFFDFFNRIFDFFHLIKIIYEILHNNQSKNKNKNKNNNNNNKLLKKILIPIFKRYQNLGELKLKDYCCTNLGIEITQELILEILEIEKKNYKTVCKSLRNNCSTFFSETEKDHFEAFLLLESARNRKDFERVYALFVSILDQIDFEKVCEKFIKNGYPDLAINLIIENLKEIEKEEKKFLRFNDNDILNNNNNNNQKMVMYHLISQYFPNNFLPTVMNNNNNGNGKNNKIKSNVDDDEDNDDNDDDDEDNDDLNAYQNGDGELTDYQRETLDKIVDLYNLELNEKLIGWLKSVNQLKLLIYLESINIEKFLVEFAHEYLWKLYKYRENYDLAALSLSRLAEQNLSNLPIKLRIKHMEKAILFLNQIESSNQNENVNNHHQQLLKDLCLKLPILRVQQQVLTTIEGSKSKMDEIKTNNKKLLYKLKYQILSLKELYESYVFEYEIWDACLGVLDLLQTDRNDLIQSIWKNIIQEEVNNDQTDNQQLKNRIVRLGKRFYPKILFPVEKIINFLEYTNAILYQEPHFVPNLMAEIGVPFDQIFKVYNKIHQVNSDKKCLLIKIIVHLISIWINHIEHFEDHDQLQKLFILSPDEKLSYFENDLPPLDKEQRNELVNIINIQQNRLKLLFEKQIKQNN</sequence>
<feature type="compositionally biased region" description="Acidic residues" evidence="5">
    <location>
        <begin position="753"/>
        <end position="791"/>
    </location>
</feature>
<dbReference type="GO" id="GO:0006405">
    <property type="term" value="P:RNA export from nucleus"/>
    <property type="evidence" value="ECO:0007669"/>
    <property type="project" value="TreeGrafter"/>
</dbReference>
<feature type="domain" description="Nucleoporin Nup133/Nup155-like C-terminal" evidence="6">
    <location>
        <begin position="999"/>
        <end position="1522"/>
    </location>
</feature>
<evidence type="ECO:0000256" key="4">
    <source>
        <dbReference type="ARBA" id="ARBA00023242"/>
    </source>
</evidence>
<feature type="compositionally biased region" description="Acidic residues" evidence="5">
    <location>
        <begin position="1179"/>
        <end position="1196"/>
    </location>
</feature>
<protein>
    <submittedName>
        <fullName evidence="8">Nuclear pore complex protein nup155</fullName>
    </submittedName>
</protein>
<comment type="caution">
    <text evidence="8">The sequence shown here is derived from an EMBL/GenBank/DDBJ whole genome shotgun (WGS) entry which is preliminary data.</text>
</comment>
<comment type="similarity">
    <text evidence="2">Belongs to the non-repetitive/WGA-negative nucleoporin family.</text>
</comment>
<dbReference type="Pfam" id="PF08801">
    <property type="entry name" value="Nucleoporin_N"/>
    <property type="match status" value="1"/>
</dbReference>
<feature type="region of interest" description="Disordered" evidence="5">
    <location>
        <begin position="659"/>
        <end position="682"/>
    </location>
</feature>
<reference evidence="8" key="1">
    <citation type="submission" date="2022-08" db="EMBL/GenBank/DDBJ databases">
        <title>Novel sulphate-reducing endosymbionts in the free-living metamonad Anaeramoeba.</title>
        <authorList>
            <person name="Jerlstrom-Hultqvist J."/>
            <person name="Cepicka I."/>
            <person name="Gallot-Lavallee L."/>
            <person name="Salas-Leiva D."/>
            <person name="Curtis B.A."/>
            <person name="Zahonova K."/>
            <person name="Pipaliya S."/>
            <person name="Dacks J."/>
            <person name="Roger A.J."/>
        </authorList>
    </citation>
    <scope>NUCLEOTIDE SEQUENCE</scope>
    <source>
        <strain evidence="8">Busselton2</strain>
    </source>
</reference>
<dbReference type="Pfam" id="PF03177">
    <property type="entry name" value="Nucleoporin_C"/>
    <property type="match status" value="1"/>
</dbReference>
<gene>
    <name evidence="8" type="ORF">M0812_15030</name>
</gene>
<name>A0AAV7ZG76_9EUKA</name>
<dbReference type="GO" id="GO:0006606">
    <property type="term" value="P:protein import into nucleus"/>
    <property type="evidence" value="ECO:0007669"/>
    <property type="project" value="TreeGrafter"/>
</dbReference>
<feature type="region of interest" description="Disordered" evidence="5">
    <location>
        <begin position="1162"/>
        <end position="1205"/>
    </location>
</feature>
<dbReference type="InterPro" id="IPR004870">
    <property type="entry name" value="Nucleoporin_Nup155"/>
</dbReference>
<evidence type="ECO:0000259" key="6">
    <source>
        <dbReference type="Pfam" id="PF03177"/>
    </source>
</evidence>
<feature type="compositionally biased region" description="Low complexity" evidence="5">
    <location>
        <begin position="742"/>
        <end position="752"/>
    </location>
</feature>
<evidence type="ECO:0000259" key="7">
    <source>
        <dbReference type="Pfam" id="PF08801"/>
    </source>
</evidence>
<dbReference type="EMBL" id="JANTQA010000032">
    <property type="protein sequence ID" value="KAJ3439015.1"/>
    <property type="molecule type" value="Genomic_DNA"/>
</dbReference>
<dbReference type="InterPro" id="IPR007187">
    <property type="entry name" value="Nucleoporin_Nup133/Nup155_C"/>
</dbReference>
<evidence type="ECO:0000256" key="3">
    <source>
        <dbReference type="ARBA" id="ARBA00022448"/>
    </source>
</evidence>
<evidence type="ECO:0000256" key="5">
    <source>
        <dbReference type="SAM" id="MobiDB-lite"/>
    </source>
</evidence>
<dbReference type="PANTHER" id="PTHR10350:SF6">
    <property type="entry name" value="NUCLEAR PORE COMPLEX PROTEIN NUP155"/>
    <property type="match status" value="1"/>
</dbReference>
<dbReference type="PANTHER" id="PTHR10350">
    <property type="entry name" value="NUCLEAR PORE COMPLEX PROTEIN NUP155"/>
    <property type="match status" value="1"/>
</dbReference>
<accession>A0AAV7ZG76</accession>
<evidence type="ECO:0000313" key="8">
    <source>
        <dbReference type="EMBL" id="KAJ3439015.1"/>
    </source>
</evidence>
<keyword evidence="3" id="KW-0813">Transport</keyword>
<dbReference type="GO" id="GO:0000972">
    <property type="term" value="P:transcription-dependent tethering of RNA polymerase II gene DNA at nuclear periphery"/>
    <property type="evidence" value="ECO:0007669"/>
    <property type="project" value="TreeGrafter"/>
</dbReference>
<feature type="compositionally biased region" description="Basic and acidic residues" evidence="5">
    <location>
        <begin position="874"/>
        <end position="894"/>
    </location>
</feature>
<dbReference type="Proteomes" id="UP001146793">
    <property type="component" value="Unassembled WGS sequence"/>
</dbReference>
<dbReference type="InterPro" id="IPR014908">
    <property type="entry name" value="Nucleoporin_Nup133/Nup155_N"/>
</dbReference>
<dbReference type="GO" id="GO:0017056">
    <property type="term" value="F:structural constituent of nuclear pore"/>
    <property type="evidence" value="ECO:0007669"/>
    <property type="project" value="InterPro"/>
</dbReference>
<feature type="domain" description="Nucleoporin Nup133/Nup155-like N-terminal" evidence="7">
    <location>
        <begin position="69"/>
        <end position="528"/>
    </location>
</feature>
<comment type="subcellular location">
    <subcellularLocation>
        <location evidence="1">Nucleus</location>
    </subcellularLocation>
</comment>
<dbReference type="Gene3D" id="1.20.120.1880">
    <property type="entry name" value="Nucleoporin, helical C-terminal domain"/>
    <property type="match status" value="1"/>
</dbReference>
<dbReference type="Gene3D" id="1.25.40.440">
    <property type="entry name" value="Nucleoporin, helical domain, central subdomain"/>
    <property type="match status" value="1"/>
</dbReference>
<feature type="compositionally biased region" description="Acidic residues" evidence="5">
    <location>
        <begin position="669"/>
        <end position="682"/>
    </location>
</feature>